<evidence type="ECO:0000256" key="1">
    <source>
        <dbReference type="SAM" id="Phobius"/>
    </source>
</evidence>
<protein>
    <recommendedName>
        <fullName evidence="4">Glycosyltransferase family 25 protein</fullName>
    </recommendedName>
</protein>
<keyword evidence="1" id="KW-0812">Transmembrane</keyword>
<evidence type="ECO:0008006" key="4">
    <source>
        <dbReference type="Google" id="ProtNLM"/>
    </source>
</evidence>
<reference evidence="2 3" key="1">
    <citation type="submission" date="2024-02" db="EMBL/GenBank/DDBJ databases">
        <title>De novo assembly and annotation of 12 fungi associated with fruit tree decline syndrome in Ontario, Canada.</title>
        <authorList>
            <person name="Sulman M."/>
            <person name="Ellouze W."/>
            <person name="Ilyukhin E."/>
        </authorList>
    </citation>
    <scope>NUCLEOTIDE SEQUENCE [LARGE SCALE GENOMIC DNA]</scope>
    <source>
        <strain evidence="2 3">FDS-637</strain>
    </source>
</reference>
<dbReference type="EMBL" id="JAJVCZ030000004">
    <property type="protein sequence ID" value="KAL0260874.1"/>
    <property type="molecule type" value="Genomic_DNA"/>
</dbReference>
<feature type="transmembrane region" description="Helical" evidence="1">
    <location>
        <begin position="12"/>
        <end position="33"/>
    </location>
</feature>
<keyword evidence="3" id="KW-1185">Reference proteome</keyword>
<dbReference type="GeneID" id="92008651"/>
<gene>
    <name evidence="2" type="ORF">SLS55_004566</name>
</gene>
<organism evidence="2 3">
    <name type="scientific">Diplodia seriata</name>
    <dbReference type="NCBI Taxonomy" id="420778"/>
    <lineage>
        <taxon>Eukaryota</taxon>
        <taxon>Fungi</taxon>
        <taxon>Dikarya</taxon>
        <taxon>Ascomycota</taxon>
        <taxon>Pezizomycotina</taxon>
        <taxon>Dothideomycetes</taxon>
        <taxon>Dothideomycetes incertae sedis</taxon>
        <taxon>Botryosphaeriales</taxon>
        <taxon>Botryosphaeriaceae</taxon>
        <taxon>Diplodia</taxon>
    </lineage>
</organism>
<comment type="caution">
    <text evidence="2">The sequence shown here is derived from an EMBL/GenBank/DDBJ whole genome shotgun (WGS) entry which is preliminary data.</text>
</comment>
<dbReference type="Proteomes" id="UP001430584">
    <property type="component" value="Unassembled WGS sequence"/>
</dbReference>
<evidence type="ECO:0000313" key="2">
    <source>
        <dbReference type="EMBL" id="KAL0260874.1"/>
    </source>
</evidence>
<keyword evidence="1" id="KW-0472">Membrane</keyword>
<evidence type="ECO:0000313" key="3">
    <source>
        <dbReference type="Proteomes" id="UP001430584"/>
    </source>
</evidence>
<proteinExistence type="predicted"/>
<keyword evidence="1" id="KW-1133">Transmembrane helix</keyword>
<sequence>MLLPNSRSPIRPGYSRTVFVFAGITALFLWQFYILDTAQPVQLAKTLFGGQESVEVANATLGFQTIIAISSEDPSKPGAWRQHGLLAAANRTGLEVNVHQSRHVPDDELHAFMQHTSKSGESPRIGSARAWLAHLDALKYVLAHDINTALILEDDADWDVRIRQQLAPNAAVPSLVREILDDSENNDVAGLMPSFSSNATLSNNATIPYTLGYDILWLGHCASGKTPRSRQLDTLADAATVPPANRLRAFADRYAYTPLPDGTRSIMRSPGPTCTFAYAVTRQGAARILEMTGQGGGAAFDNEVGAGCAKGEKKGGLRCVSVAPELFHHQRLVSGDGKGSSMVEDMNWGIEEGDGVDGELKSRKRKKIKTDKGLARGGQRFITFNIMYSTRCNAEKGDGELVECMPTDEELDWYTT</sequence>
<accession>A0ABR3CN10</accession>
<dbReference type="RefSeq" id="XP_066633903.1">
    <property type="nucleotide sequence ID" value="XM_066776022.1"/>
</dbReference>
<name>A0ABR3CN10_9PEZI</name>